<protein>
    <recommendedName>
        <fullName evidence="9">Surfeit locus protein 6</fullName>
    </recommendedName>
</protein>
<dbReference type="GO" id="GO:0003677">
    <property type="term" value="F:DNA binding"/>
    <property type="evidence" value="ECO:0007669"/>
    <property type="project" value="TreeGrafter"/>
</dbReference>
<feature type="compositionally biased region" description="Basic residues" evidence="4">
    <location>
        <begin position="310"/>
        <end position="324"/>
    </location>
</feature>
<name>A0A7M7M8R7_VARDE</name>
<dbReference type="GeneID" id="111249066"/>
<evidence type="ECO:0000259" key="5">
    <source>
        <dbReference type="Pfam" id="PF04935"/>
    </source>
</evidence>
<evidence type="ECO:0000256" key="2">
    <source>
        <dbReference type="ARBA" id="ARBA00005904"/>
    </source>
</evidence>
<dbReference type="RefSeq" id="XP_022658131.1">
    <property type="nucleotide sequence ID" value="XM_022802396.1"/>
</dbReference>
<dbReference type="PANTHER" id="PTHR14369:SF0">
    <property type="entry name" value="SURFEIT LOCUS PROTEIN 6"/>
    <property type="match status" value="1"/>
</dbReference>
<feature type="region of interest" description="Disordered" evidence="4">
    <location>
        <begin position="172"/>
        <end position="193"/>
    </location>
</feature>
<dbReference type="InterPro" id="IPR029190">
    <property type="entry name" value="Rrp14/SURF6_C"/>
</dbReference>
<evidence type="ECO:0000256" key="3">
    <source>
        <dbReference type="ARBA" id="ARBA00023242"/>
    </source>
</evidence>
<comment type="subcellular location">
    <subcellularLocation>
        <location evidence="1">Nucleus</location>
    </subcellularLocation>
</comment>
<organism evidence="7 8">
    <name type="scientific">Varroa destructor</name>
    <name type="common">Honeybee mite</name>
    <dbReference type="NCBI Taxonomy" id="109461"/>
    <lineage>
        <taxon>Eukaryota</taxon>
        <taxon>Metazoa</taxon>
        <taxon>Ecdysozoa</taxon>
        <taxon>Arthropoda</taxon>
        <taxon>Chelicerata</taxon>
        <taxon>Arachnida</taxon>
        <taxon>Acari</taxon>
        <taxon>Parasitiformes</taxon>
        <taxon>Mesostigmata</taxon>
        <taxon>Gamasina</taxon>
        <taxon>Dermanyssoidea</taxon>
        <taxon>Varroidae</taxon>
        <taxon>Varroa</taxon>
    </lineage>
</organism>
<evidence type="ECO:0000259" key="6">
    <source>
        <dbReference type="Pfam" id="PF15459"/>
    </source>
</evidence>
<dbReference type="OMA" id="QKKRTDN"/>
<dbReference type="InParanoid" id="A0A7M7M8R7"/>
<evidence type="ECO:0000256" key="4">
    <source>
        <dbReference type="SAM" id="MobiDB-lite"/>
    </source>
</evidence>
<dbReference type="OrthoDB" id="444809at2759"/>
<dbReference type="InterPro" id="IPR007019">
    <property type="entry name" value="SURF6"/>
</dbReference>
<dbReference type="InterPro" id="IPR029188">
    <property type="entry name" value="Rrp14_N"/>
</dbReference>
<evidence type="ECO:0000256" key="1">
    <source>
        <dbReference type="ARBA" id="ARBA00004123"/>
    </source>
</evidence>
<dbReference type="Pfam" id="PF15459">
    <property type="entry name" value="RRP14"/>
    <property type="match status" value="1"/>
</dbReference>
<feature type="domain" description="Ribosomal RNA-processing protein 14/surfeit locus protein 6 C-terminal" evidence="5">
    <location>
        <begin position="161"/>
        <end position="357"/>
    </location>
</feature>
<dbReference type="EnsemblMetazoa" id="XM_022802404">
    <property type="protein sequence ID" value="XP_022658139"/>
    <property type="gene ID" value="LOC111249066"/>
</dbReference>
<dbReference type="GO" id="GO:0003723">
    <property type="term" value="F:RNA binding"/>
    <property type="evidence" value="ECO:0007669"/>
    <property type="project" value="TreeGrafter"/>
</dbReference>
<dbReference type="GO" id="GO:0042273">
    <property type="term" value="P:ribosomal large subunit biogenesis"/>
    <property type="evidence" value="ECO:0007669"/>
    <property type="project" value="TreeGrafter"/>
</dbReference>
<dbReference type="RefSeq" id="XP_022658149.1">
    <property type="nucleotide sequence ID" value="XM_022802414.1"/>
</dbReference>
<dbReference type="EnsemblMetazoa" id="XM_022802414">
    <property type="protein sequence ID" value="XP_022658149"/>
    <property type="gene ID" value="LOC111249066"/>
</dbReference>
<feature type="compositionally biased region" description="Basic residues" evidence="4">
    <location>
        <begin position="173"/>
        <end position="184"/>
    </location>
</feature>
<proteinExistence type="inferred from homology"/>
<dbReference type="Proteomes" id="UP000594260">
    <property type="component" value="Unplaced"/>
</dbReference>
<feature type="domain" description="Ribosomal RNA-processing protein 14 N-terminal" evidence="6">
    <location>
        <begin position="24"/>
        <end position="54"/>
    </location>
</feature>
<feature type="compositionally biased region" description="Basic and acidic residues" evidence="4">
    <location>
        <begin position="328"/>
        <end position="338"/>
    </location>
</feature>
<dbReference type="GO" id="GO:0042274">
    <property type="term" value="P:ribosomal small subunit biogenesis"/>
    <property type="evidence" value="ECO:0007669"/>
    <property type="project" value="TreeGrafter"/>
</dbReference>
<dbReference type="Pfam" id="PF04935">
    <property type="entry name" value="SURF6"/>
    <property type="match status" value="1"/>
</dbReference>
<keyword evidence="8" id="KW-1185">Reference proteome</keyword>
<dbReference type="RefSeq" id="XP_022658139.1">
    <property type="nucleotide sequence ID" value="XM_022802404.1"/>
</dbReference>
<accession>A0A7M7M8R7</accession>
<comment type="similarity">
    <text evidence="2">Belongs to the SURF6 family.</text>
</comment>
<dbReference type="PANTHER" id="PTHR14369">
    <property type="entry name" value="SURFEIT LOCUS PROTEIN 6"/>
    <property type="match status" value="1"/>
</dbReference>
<dbReference type="EnsemblMetazoa" id="XM_022802396">
    <property type="protein sequence ID" value="XP_022658131"/>
    <property type="gene ID" value="LOC111249066"/>
</dbReference>
<feature type="region of interest" description="Disordered" evidence="4">
    <location>
        <begin position="310"/>
        <end position="350"/>
    </location>
</feature>
<keyword evidence="3" id="KW-0539">Nucleus</keyword>
<dbReference type="FunCoup" id="A0A7M7M8R7">
    <property type="interactions" value="242"/>
</dbReference>
<dbReference type="GO" id="GO:0005730">
    <property type="term" value="C:nucleolus"/>
    <property type="evidence" value="ECO:0007669"/>
    <property type="project" value="TreeGrafter"/>
</dbReference>
<dbReference type="AlphaFoldDB" id="A0A7M7M8R7"/>
<evidence type="ECO:0000313" key="8">
    <source>
        <dbReference type="Proteomes" id="UP000594260"/>
    </source>
</evidence>
<evidence type="ECO:0000313" key="7">
    <source>
        <dbReference type="EnsemblMetazoa" id="XP_022658139"/>
    </source>
</evidence>
<evidence type="ECO:0008006" key="9">
    <source>
        <dbReference type="Google" id="ProtNLM"/>
    </source>
</evidence>
<reference evidence="7" key="1">
    <citation type="submission" date="2021-01" db="UniProtKB">
        <authorList>
            <consortium name="EnsemblMetazoa"/>
        </authorList>
    </citation>
    <scope>IDENTIFICATION</scope>
</reference>
<sequence length="372" mass="42824">MRTTNEAGNSSPMVKEGTALPEMRRDDEFFCSLVDCIPARYYFDQDTAKEIRDNILRKTDDVFSSCNHGSKFKVGQVGKHKFAKLNPQINKSVMQILKEVDEQERGIANRKQRKMKKDRLHILSKQGGTLHSAALDRASSIEALQQTLRAKVEIMNKGRDLEKIRARRELQKLKHQKNKKKSGNKIKQGPPDADEIEQRIATASSVAKPSYNAEGKMVFSKFDFSNSAETDSPVIHNHALKKMTNVKGLKGYKKQLEFIEEKQKKFEELKQSNPEKAAAIEEKSMWLDALDRSRGIKKKDNAELLKKTIKKREKMKERSRKKWAARQDTVKKQQDEKQAKRKQNLLARREAKITNKLKKLSKKGRVLHVPGF</sequence>
<dbReference type="KEGG" id="vde:111249066"/>